<dbReference type="EMBL" id="AAZJ01000003">
    <property type="protein sequence ID" value="EDK14334.1"/>
    <property type="molecule type" value="Genomic_DNA"/>
</dbReference>
<evidence type="ECO:0000313" key="6">
    <source>
        <dbReference type="Proteomes" id="UP000005596"/>
    </source>
</evidence>
<reference evidence="5 6" key="1">
    <citation type="journal article" date="2007" name="Genome Biol.">
        <title>Characterization and modeling of the Haemophilus influenzae core and supragenomes based on the complete genomic sequences of Rd and 12 clinical nontypeable strains.</title>
        <authorList>
            <person name="Hogg J.S."/>
            <person name="Hu F.Z."/>
            <person name="Janto B."/>
            <person name="Boissy R."/>
            <person name="Hayes J."/>
            <person name="Keefe R."/>
            <person name="Post J.C."/>
            <person name="Ehrlich G.D."/>
        </authorList>
    </citation>
    <scope>NUCLEOTIDE SEQUENCE [LARGE SCALE GENOMIC DNA]</scope>
    <source>
        <strain evidence="5 6">22.4-21</strain>
    </source>
</reference>
<dbReference type="Gene3D" id="2.40.50.1070">
    <property type="match status" value="1"/>
</dbReference>
<evidence type="ECO:0000256" key="1">
    <source>
        <dbReference type="ARBA" id="ARBA00022603"/>
    </source>
</evidence>
<keyword evidence="1 5" id="KW-0489">Methyltransferase</keyword>
<dbReference type="GO" id="GO:0008033">
    <property type="term" value="P:tRNA processing"/>
    <property type="evidence" value="ECO:0007669"/>
    <property type="project" value="UniProtKB-KW"/>
</dbReference>
<dbReference type="GO" id="GO:0032259">
    <property type="term" value="P:methylation"/>
    <property type="evidence" value="ECO:0007669"/>
    <property type="project" value="UniProtKB-KW"/>
</dbReference>
<gene>
    <name evidence="5" type="ORF">CGSHiR3021_07802</name>
</gene>
<dbReference type="AlphaFoldDB" id="A4NX28"/>
<dbReference type="GO" id="GO:0000049">
    <property type="term" value="F:tRNA binding"/>
    <property type="evidence" value="ECO:0007669"/>
    <property type="project" value="TreeGrafter"/>
</dbReference>
<sequence>MQLPISQYNELLQKKLEKLTALLHPFNAPDIQVFDSPTSHYRMRAEFRIWHEQDDFTILCLIKRRCSVIAWMNFQSPAC</sequence>
<evidence type="ECO:0000256" key="2">
    <source>
        <dbReference type="ARBA" id="ARBA00022679"/>
    </source>
</evidence>
<dbReference type="Gene3D" id="3.40.50.150">
    <property type="entry name" value="Vaccinia Virus protein VP39"/>
    <property type="match status" value="1"/>
</dbReference>
<dbReference type="EC" id="2.1.1.35" evidence="5"/>
<dbReference type="Proteomes" id="UP000005596">
    <property type="component" value="Unassembled WGS sequence"/>
</dbReference>
<dbReference type="GO" id="GO:0019843">
    <property type="term" value="F:rRNA binding"/>
    <property type="evidence" value="ECO:0007669"/>
    <property type="project" value="TreeGrafter"/>
</dbReference>
<dbReference type="PANTHER" id="PTHR47790:SF2">
    <property type="entry name" value="TRNA_TMRNA (URACIL-C(5))-METHYLTRANSFERASE"/>
    <property type="match status" value="1"/>
</dbReference>
<dbReference type="InterPro" id="IPR011869">
    <property type="entry name" value="TrmA_MeTrfase"/>
</dbReference>
<evidence type="ECO:0000313" key="5">
    <source>
        <dbReference type="EMBL" id="EDK14334.1"/>
    </source>
</evidence>
<keyword evidence="2 5" id="KW-0808">Transferase</keyword>
<dbReference type="GO" id="GO:0005829">
    <property type="term" value="C:cytosol"/>
    <property type="evidence" value="ECO:0007669"/>
    <property type="project" value="TreeGrafter"/>
</dbReference>
<accession>A4NX28</accession>
<dbReference type="PANTHER" id="PTHR47790">
    <property type="entry name" value="TRNA/TMRNA (URACIL-C(5))-METHYLTRANSFERASE"/>
    <property type="match status" value="1"/>
</dbReference>
<organism evidence="5 6">
    <name type="scientific">Haemophilus influenzae 22.4-21</name>
    <dbReference type="NCBI Taxonomy" id="375063"/>
    <lineage>
        <taxon>Bacteria</taxon>
        <taxon>Pseudomonadati</taxon>
        <taxon>Pseudomonadota</taxon>
        <taxon>Gammaproteobacteria</taxon>
        <taxon>Pasteurellales</taxon>
        <taxon>Pasteurellaceae</taxon>
        <taxon>Haemophilus</taxon>
    </lineage>
</organism>
<keyword evidence="4" id="KW-0819">tRNA processing</keyword>
<dbReference type="GO" id="GO:0030697">
    <property type="term" value="F:tRNA (uracil(54)-C5)-methyltransferase activity, S-adenosyl methionine-dependent"/>
    <property type="evidence" value="ECO:0007669"/>
    <property type="project" value="UniProtKB-EC"/>
</dbReference>
<dbReference type="InterPro" id="IPR029063">
    <property type="entry name" value="SAM-dependent_MTases_sf"/>
</dbReference>
<evidence type="ECO:0000256" key="3">
    <source>
        <dbReference type="ARBA" id="ARBA00022691"/>
    </source>
</evidence>
<dbReference type="InterPro" id="IPR010280">
    <property type="entry name" value="U5_MeTrfase_fam"/>
</dbReference>
<dbReference type="Pfam" id="PF05958">
    <property type="entry name" value="tRNA_U5-meth_tr"/>
    <property type="match status" value="1"/>
</dbReference>
<name>A4NX28_HAEIF</name>
<evidence type="ECO:0000256" key="4">
    <source>
        <dbReference type="ARBA" id="ARBA00022694"/>
    </source>
</evidence>
<dbReference type="BioCyc" id="HINF375063:G119K-829-MONOMER"/>
<proteinExistence type="predicted"/>
<protein>
    <submittedName>
        <fullName evidence="5">tRNA (Uracil-5-)-methyltransferase</fullName>
        <ecNumber evidence="5">2.1.1.35</ecNumber>
    </submittedName>
</protein>
<keyword evidence="3" id="KW-0949">S-adenosyl-L-methionine</keyword>